<evidence type="ECO:0000256" key="1">
    <source>
        <dbReference type="ARBA" id="ARBA00006484"/>
    </source>
</evidence>
<dbReference type="Pfam" id="PF13561">
    <property type="entry name" value="adh_short_C2"/>
    <property type="match status" value="1"/>
</dbReference>
<dbReference type="FunFam" id="3.40.50.720:FF:000084">
    <property type="entry name" value="Short-chain dehydrogenase reductase"/>
    <property type="match status" value="1"/>
</dbReference>
<sequence>MKRLGNKIAFITGGAGGIGMACAERFIAEGAKVIVADLFGDAARKAADRLGPEALGLGVDIGDEASVREGMAAAIRHFGRIDILFNNAALTNPASMNLDTDVVNVPMDIWNNTLHVNLTGTMLCCRHAIPHMAENGGGTILNTASGAGLAADVTRVAYGVSKAGMIALTKYVATHHGHQGIRANAICPGPVITPLSLDIGGDMMPLVKRQTPLGKLGAPKDIAALATFLVADESEYINGEIITIDGGTMAHHAHVPDMQDYLKSKAAT</sequence>
<dbReference type="Proteomes" id="UP000056968">
    <property type="component" value="Chromosome"/>
</dbReference>
<dbReference type="GO" id="GO:0016491">
    <property type="term" value="F:oxidoreductase activity"/>
    <property type="evidence" value="ECO:0007669"/>
    <property type="project" value="UniProtKB-KW"/>
</dbReference>
<keyword evidence="5" id="KW-1185">Reference proteome</keyword>
<dbReference type="SUPFAM" id="SSF51735">
    <property type="entry name" value="NAD(P)-binding Rossmann-fold domains"/>
    <property type="match status" value="1"/>
</dbReference>
<gene>
    <name evidence="4" type="ORF">ATN00_11150</name>
</gene>
<evidence type="ECO:0000313" key="4">
    <source>
        <dbReference type="EMBL" id="ALR20770.1"/>
    </source>
</evidence>
<evidence type="ECO:0000256" key="3">
    <source>
        <dbReference type="ARBA" id="ARBA00051383"/>
    </source>
</evidence>
<comment type="catalytic activity">
    <reaction evidence="3">
        <text>2,5-dichlorocyclohexa-2,5-dien-1,4-diol + NAD(+) = 2,5-dichlorohydroquinone + NADH + H(+)</text>
        <dbReference type="Rhea" id="RHEA:15741"/>
        <dbReference type="ChEBI" id="CHEBI:15378"/>
        <dbReference type="ChEBI" id="CHEBI:27545"/>
        <dbReference type="ChEBI" id="CHEBI:28975"/>
        <dbReference type="ChEBI" id="CHEBI:57540"/>
        <dbReference type="ChEBI" id="CHEBI:57945"/>
    </reaction>
</comment>
<proteinExistence type="inferred from homology"/>
<evidence type="ECO:0000256" key="2">
    <source>
        <dbReference type="ARBA" id="ARBA00023002"/>
    </source>
</evidence>
<dbReference type="KEGG" id="sbd:ATN00_11150"/>
<evidence type="ECO:0008006" key="6">
    <source>
        <dbReference type="Google" id="ProtNLM"/>
    </source>
</evidence>
<organism evidence="4 5">
    <name type="scientific">Sphingobium baderi</name>
    <dbReference type="NCBI Taxonomy" id="1332080"/>
    <lineage>
        <taxon>Bacteria</taxon>
        <taxon>Pseudomonadati</taxon>
        <taxon>Pseudomonadota</taxon>
        <taxon>Alphaproteobacteria</taxon>
        <taxon>Sphingomonadales</taxon>
        <taxon>Sphingomonadaceae</taxon>
        <taxon>Sphingobium</taxon>
    </lineage>
</organism>
<dbReference type="PRINTS" id="PR00081">
    <property type="entry name" value="GDHRDH"/>
</dbReference>
<dbReference type="RefSeq" id="WP_062064701.1">
    <property type="nucleotide sequence ID" value="NZ_CP013264.1"/>
</dbReference>
<dbReference type="InterPro" id="IPR036291">
    <property type="entry name" value="NAD(P)-bd_dom_sf"/>
</dbReference>
<dbReference type="PANTHER" id="PTHR24321">
    <property type="entry name" value="DEHYDROGENASES, SHORT CHAIN"/>
    <property type="match status" value="1"/>
</dbReference>
<dbReference type="AlphaFoldDB" id="A0A0S3EZC6"/>
<keyword evidence="2" id="KW-0560">Oxidoreductase</keyword>
<dbReference type="Gene3D" id="3.40.50.720">
    <property type="entry name" value="NAD(P)-binding Rossmann-like Domain"/>
    <property type="match status" value="1"/>
</dbReference>
<comment type="similarity">
    <text evidence="1">Belongs to the short-chain dehydrogenases/reductases (SDR) family.</text>
</comment>
<reference evidence="4 5" key="1">
    <citation type="submission" date="2015-11" db="EMBL/GenBank/DDBJ databases">
        <title>A Two-component Flavoprotein Monooxygenase System MeaXY Responsible for para-Hydroxylation of 2-Methyl-6-ethylaniline and 2,6-Diethylaniline in Sphingobium baderi DE-13.</title>
        <authorList>
            <person name="Cheng M."/>
            <person name="Meng Q."/>
            <person name="Yang Y."/>
            <person name="Chu C."/>
            <person name="Yan X."/>
            <person name="He J."/>
            <person name="Li S."/>
        </authorList>
    </citation>
    <scope>NUCLEOTIDE SEQUENCE [LARGE SCALE GENOMIC DNA]</scope>
    <source>
        <strain evidence="4 5">DE-13</strain>
    </source>
</reference>
<name>A0A0S3EZC6_9SPHN</name>
<protein>
    <recommendedName>
        <fullName evidence="6">Short-chain dehydrogenase</fullName>
    </recommendedName>
</protein>
<evidence type="ECO:0000313" key="5">
    <source>
        <dbReference type="Proteomes" id="UP000056968"/>
    </source>
</evidence>
<dbReference type="STRING" id="1332080.ATN00_11150"/>
<dbReference type="PANTHER" id="PTHR24321:SF14">
    <property type="entry name" value="SHORT-CHAIN TYPE DEHYDROGENASE_REDUCTASE BLR2146-RELATED"/>
    <property type="match status" value="1"/>
</dbReference>
<dbReference type="PRINTS" id="PR00080">
    <property type="entry name" value="SDRFAMILY"/>
</dbReference>
<accession>A0A0S3EZC6</accession>
<dbReference type="EMBL" id="CP013264">
    <property type="protein sequence ID" value="ALR20770.1"/>
    <property type="molecule type" value="Genomic_DNA"/>
</dbReference>
<dbReference type="OrthoDB" id="9789398at2"/>
<dbReference type="PROSITE" id="PS51257">
    <property type="entry name" value="PROKAR_LIPOPROTEIN"/>
    <property type="match status" value="1"/>
</dbReference>
<dbReference type="InterPro" id="IPR002347">
    <property type="entry name" value="SDR_fam"/>
</dbReference>